<gene>
    <name evidence="1" type="ORF">BJ138DRAFT_1141008</name>
</gene>
<evidence type="ECO:0000313" key="2">
    <source>
        <dbReference type="Proteomes" id="UP000790377"/>
    </source>
</evidence>
<proteinExistence type="predicted"/>
<dbReference type="EMBL" id="MU267596">
    <property type="protein sequence ID" value="KAH7915842.1"/>
    <property type="molecule type" value="Genomic_DNA"/>
</dbReference>
<protein>
    <submittedName>
        <fullName evidence="1">Uncharacterized protein</fullName>
    </submittedName>
</protein>
<evidence type="ECO:0000313" key="1">
    <source>
        <dbReference type="EMBL" id="KAH7915842.1"/>
    </source>
</evidence>
<dbReference type="Proteomes" id="UP000790377">
    <property type="component" value="Unassembled WGS sequence"/>
</dbReference>
<reference evidence="1" key="1">
    <citation type="journal article" date="2021" name="New Phytol.">
        <title>Evolutionary innovations through gain and loss of genes in the ectomycorrhizal Boletales.</title>
        <authorList>
            <person name="Wu G."/>
            <person name="Miyauchi S."/>
            <person name="Morin E."/>
            <person name="Kuo A."/>
            <person name="Drula E."/>
            <person name="Varga T."/>
            <person name="Kohler A."/>
            <person name="Feng B."/>
            <person name="Cao Y."/>
            <person name="Lipzen A."/>
            <person name="Daum C."/>
            <person name="Hundley H."/>
            <person name="Pangilinan J."/>
            <person name="Johnson J."/>
            <person name="Barry K."/>
            <person name="LaButti K."/>
            <person name="Ng V."/>
            <person name="Ahrendt S."/>
            <person name="Min B."/>
            <person name="Choi I.G."/>
            <person name="Park H."/>
            <person name="Plett J.M."/>
            <person name="Magnuson J."/>
            <person name="Spatafora J.W."/>
            <person name="Nagy L.G."/>
            <person name="Henrissat B."/>
            <person name="Grigoriev I.V."/>
            <person name="Yang Z.L."/>
            <person name="Xu J."/>
            <person name="Martin F.M."/>
        </authorList>
    </citation>
    <scope>NUCLEOTIDE SEQUENCE</scope>
    <source>
        <strain evidence="1">ATCC 28755</strain>
    </source>
</reference>
<comment type="caution">
    <text evidence="1">The sequence shown here is derived from an EMBL/GenBank/DDBJ whole genome shotgun (WGS) entry which is preliminary data.</text>
</comment>
<sequence>MGLWTLATDLQPGIYQTPVGALSFLRESISRVVAYCLTSDATAPIFPAFITAAGGISMVVDTTLEYLCLLRKEVTASKAESSLTHDSWSSYTTDFAHIVQIILVASKREEVAREEFISKGSVHIMASILAQLRAKLPEHPNDRTFPRVYEYILYAILESDDGPSVLCEALEARILETIVQASHMEFNYTQGSRRDYECDVGILSELPRLLMHKKVLCMTAKSLWSVKSQDIERHAHRDGVLLKAWGNLKDAVARFSQVEKKLHSFGKPTYEFTCGGQQCVSRGRQTSPELYRCSGCLTVKYCSKHCQRTDWKKRHKYQCRIIRLAIGKSGLHDIRRNLLLIAAIETEDRILEGARLERLVADTRRSNPDYPGELVVELNMTVYPFTHSVQALGRYGDVFTEDYSYEELLLVQKIRSASHNILEIVKLRYGNTAHYLLSPSIVLRVIFDWPPVGAIH</sequence>
<accession>A0ACB8ATZ0</accession>
<name>A0ACB8ATZ0_9AGAM</name>
<organism evidence="1 2">
    <name type="scientific">Hygrophoropsis aurantiaca</name>
    <dbReference type="NCBI Taxonomy" id="72124"/>
    <lineage>
        <taxon>Eukaryota</taxon>
        <taxon>Fungi</taxon>
        <taxon>Dikarya</taxon>
        <taxon>Basidiomycota</taxon>
        <taxon>Agaricomycotina</taxon>
        <taxon>Agaricomycetes</taxon>
        <taxon>Agaricomycetidae</taxon>
        <taxon>Boletales</taxon>
        <taxon>Coniophorineae</taxon>
        <taxon>Hygrophoropsidaceae</taxon>
        <taxon>Hygrophoropsis</taxon>
    </lineage>
</organism>
<keyword evidence="2" id="KW-1185">Reference proteome</keyword>